<keyword evidence="3 5" id="KW-0255">Endonuclease</keyword>
<evidence type="ECO:0000259" key="6">
    <source>
        <dbReference type="SMART" id="SM00092"/>
    </source>
</evidence>
<reference evidence="8" key="2">
    <citation type="journal article" date="2013" name="Nat. Commun.">
        <title>Genome of the Chinese tree shrew.</title>
        <authorList>
            <person name="Fan Y."/>
            <person name="Huang Z.Y."/>
            <person name="Cao C.C."/>
            <person name="Chen C.S."/>
            <person name="Chen Y.X."/>
            <person name="Fan D.D."/>
            <person name="He J."/>
            <person name="Hou H.L."/>
            <person name="Hu L."/>
            <person name="Hu X.T."/>
            <person name="Jiang X.T."/>
            <person name="Lai R."/>
            <person name="Lang Y.S."/>
            <person name="Liang B."/>
            <person name="Liao S.G."/>
            <person name="Mu D."/>
            <person name="Ma Y.Y."/>
            <person name="Niu Y.Y."/>
            <person name="Sun X.Q."/>
            <person name="Xia J.Q."/>
            <person name="Xiao J."/>
            <person name="Xiong Z.Q."/>
            <person name="Xu L."/>
            <person name="Yang L."/>
            <person name="Zhang Y."/>
            <person name="Zhao W."/>
            <person name="Zhao X.D."/>
            <person name="Zheng Y.T."/>
            <person name="Zhou J.M."/>
            <person name="Zhu Y.B."/>
            <person name="Zhang G.J."/>
            <person name="Wang J."/>
            <person name="Yao Y.G."/>
        </authorList>
    </citation>
    <scope>NUCLEOTIDE SEQUENCE [LARGE SCALE GENOMIC DNA]</scope>
</reference>
<dbReference type="InterPro" id="IPR023411">
    <property type="entry name" value="RNaseA_AS"/>
</dbReference>
<dbReference type="Gene3D" id="3.10.130.10">
    <property type="entry name" value="Ribonuclease A-like domain"/>
    <property type="match status" value="1"/>
</dbReference>
<keyword evidence="4 5" id="KW-0378">Hydrolase</keyword>
<dbReference type="KEGG" id="tup:102484566"/>
<reference evidence="8" key="1">
    <citation type="submission" date="2012-07" db="EMBL/GenBank/DDBJ databases">
        <title>Genome of the Chinese tree shrew, a rising model animal genetically related to primates.</title>
        <authorList>
            <person name="Zhang G."/>
            <person name="Fan Y."/>
            <person name="Yao Y."/>
            <person name="Huang Z."/>
        </authorList>
    </citation>
    <scope>NUCLEOTIDE SEQUENCE [LARGE SCALE GENOMIC DNA]</scope>
</reference>
<dbReference type="PROSITE" id="PS00127">
    <property type="entry name" value="RNASE_PANCREATIC"/>
    <property type="match status" value="1"/>
</dbReference>
<accession>L8YGF5</accession>
<proteinExistence type="inferred from homology"/>
<feature type="chain" id="PRO_5007750708" evidence="5">
    <location>
        <begin position="29"/>
        <end position="155"/>
    </location>
</feature>
<comment type="similarity">
    <text evidence="1 5">Belongs to the pancreatic ribonuclease family.</text>
</comment>
<dbReference type="InParanoid" id="L8YGF5"/>
<dbReference type="GO" id="GO:0004540">
    <property type="term" value="F:RNA nuclease activity"/>
    <property type="evidence" value="ECO:0007669"/>
    <property type="project" value="TreeGrafter"/>
</dbReference>
<dbReference type="GO" id="GO:0005615">
    <property type="term" value="C:extracellular space"/>
    <property type="evidence" value="ECO:0007669"/>
    <property type="project" value="TreeGrafter"/>
</dbReference>
<protein>
    <submittedName>
        <fullName evidence="7">Ribonuclease 7</fullName>
    </submittedName>
</protein>
<evidence type="ECO:0000256" key="3">
    <source>
        <dbReference type="ARBA" id="ARBA00022759"/>
    </source>
</evidence>
<dbReference type="Proteomes" id="UP000011518">
    <property type="component" value="Unassembled WGS sequence"/>
</dbReference>
<dbReference type="GO" id="GO:0050830">
    <property type="term" value="P:defense response to Gram-positive bacterium"/>
    <property type="evidence" value="ECO:0007669"/>
    <property type="project" value="TreeGrafter"/>
</dbReference>
<dbReference type="InterPro" id="IPR001427">
    <property type="entry name" value="RNaseA"/>
</dbReference>
<keyword evidence="2 5" id="KW-0540">Nuclease</keyword>
<dbReference type="EMBL" id="KB359425">
    <property type="protein sequence ID" value="ELV14130.1"/>
    <property type="molecule type" value="Genomic_DNA"/>
</dbReference>
<dbReference type="GO" id="GO:0050829">
    <property type="term" value="P:defense response to Gram-negative bacterium"/>
    <property type="evidence" value="ECO:0007669"/>
    <property type="project" value="TreeGrafter"/>
</dbReference>
<dbReference type="InterPro" id="IPR036816">
    <property type="entry name" value="RNaseA-like_dom_sf"/>
</dbReference>
<dbReference type="GO" id="GO:0045087">
    <property type="term" value="P:innate immune response"/>
    <property type="evidence" value="ECO:0007669"/>
    <property type="project" value="TreeGrafter"/>
</dbReference>
<feature type="signal peptide" evidence="5">
    <location>
        <begin position="1"/>
        <end position="28"/>
    </location>
</feature>
<dbReference type="GO" id="GO:0004519">
    <property type="term" value="F:endonuclease activity"/>
    <property type="evidence" value="ECO:0007669"/>
    <property type="project" value="UniProtKB-KW"/>
</dbReference>
<dbReference type="GO" id="GO:0050832">
    <property type="term" value="P:defense response to fungus"/>
    <property type="evidence" value="ECO:0007669"/>
    <property type="project" value="TreeGrafter"/>
</dbReference>
<dbReference type="SMART" id="SM00092">
    <property type="entry name" value="RNAse_Pc"/>
    <property type="match status" value="1"/>
</dbReference>
<evidence type="ECO:0000313" key="8">
    <source>
        <dbReference type="Proteomes" id="UP000011518"/>
    </source>
</evidence>
<keyword evidence="8" id="KW-1185">Reference proteome</keyword>
<dbReference type="SUPFAM" id="SSF54076">
    <property type="entry name" value="RNase A-like"/>
    <property type="match status" value="1"/>
</dbReference>
<gene>
    <name evidence="7" type="ORF">TREES_T100013496</name>
</gene>
<dbReference type="Pfam" id="PF00074">
    <property type="entry name" value="RnaseA"/>
    <property type="match status" value="1"/>
</dbReference>
<dbReference type="STRING" id="246437.L8YGF5"/>
<dbReference type="PANTHER" id="PTHR11437:SF31">
    <property type="entry name" value="RIBONUCLEASE 7"/>
    <property type="match status" value="1"/>
</dbReference>
<dbReference type="FunCoup" id="L8YGF5">
    <property type="interactions" value="315"/>
</dbReference>
<dbReference type="GO" id="GO:0016787">
    <property type="term" value="F:hydrolase activity"/>
    <property type="evidence" value="ECO:0007669"/>
    <property type="project" value="UniProtKB-KW"/>
</dbReference>
<dbReference type="eggNOG" id="ENOG502TDZ3">
    <property type="taxonomic scope" value="Eukaryota"/>
</dbReference>
<dbReference type="AlphaFoldDB" id="L8YGF5"/>
<evidence type="ECO:0000256" key="4">
    <source>
        <dbReference type="ARBA" id="ARBA00022801"/>
    </source>
</evidence>
<dbReference type="GO" id="GO:0003676">
    <property type="term" value="F:nucleic acid binding"/>
    <property type="evidence" value="ECO:0007669"/>
    <property type="project" value="InterPro"/>
</dbReference>
<dbReference type="FunFam" id="3.10.130.10:FF:000001">
    <property type="entry name" value="Ribonuclease pancreatic"/>
    <property type="match status" value="1"/>
</dbReference>
<dbReference type="PANTHER" id="PTHR11437">
    <property type="entry name" value="RIBONUCLEASE"/>
    <property type="match status" value="1"/>
</dbReference>
<dbReference type="InterPro" id="IPR023412">
    <property type="entry name" value="RNaseA_domain"/>
</dbReference>
<evidence type="ECO:0000256" key="1">
    <source>
        <dbReference type="ARBA" id="ARBA00005600"/>
    </source>
</evidence>
<evidence type="ECO:0000313" key="7">
    <source>
        <dbReference type="EMBL" id="ELV14130.1"/>
    </source>
</evidence>
<name>L8YGF5_TUPCH</name>
<dbReference type="CDD" id="cd06265">
    <property type="entry name" value="RNase_A_canonical"/>
    <property type="match status" value="1"/>
</dbReference>
<dbReference type="OrthoDB" id="9450033at2759"/>
<feature type="domain" description="Ribonuclease A-domain" evidence="6">
    <location>
        <begin position="32"/>
        <end position="153"/>
    </location>
</feature>
<organism evidence="7 8">
    <name type="scientific">Tupaia chinensis</name>
    <name type="common">Chinese tree shrew</name>
    <name type="synonym">Tupaia belangeri chinensis</name>
    <dbReference type="NCBI Taxonomy" id="246437"/>
    <lineage>
        <taxon>Eukaryota</taxon>
        <taxon>Metazoa</taxon>
        <taxon>Chordata</taxon>
        <taxon>Craniata</taxon>
        <taxon>Vertebrata</taxon>
        <taxon>Euteleostomi</taxon>
        <taxon>Mammalia</taxon>
        <taxon>Eutheria</taxon>
        <taxon>Euarchontoglires</taxon>
        <taxon>Scandentia</taxon>
        <taxon>Tupaiidae</taxon>
        <taxon>Tupaia</taxon>
    </lineage>
</organism>
<sequence length="155" mass="17550">MAPVRLGFCHLLLLLLLGLWVAEIPVSAKPKHVTSSQWFKIQHVQPSPEACNSAMDKINKETKRCKNLNTFLHKSFSNVAATCQNPVKTCKNKRKNCHKSRGPVSLTLCEHTSGKYPNCRYKEKHMKASYTVACDPPQKGDTRKFRLVPVHLEPL</sequence>
<evidence type="ECO:0000256" key="2">
    <source>
        <dbReference type="ARBA" id="ARBA00022722"/>
    </source>
</evidence>
<keyword evidence="5" id="KW-0732">Signal</keyword>
<dbReference type="PRINTS" id="PR00794">
    <property type="entry name" value="RIBONUCLEASE"/>
</dbReference>
<evidence type="ECO:0000256" key="5">
    <source>
        <dbReference type="RuleBase" id="RU000651"/>
    </source>
</evidence>